<dbReference type="RefSeq" id="WP_143920692.1">
    <property type="nucleotide sequence ID" value="NZ_CABEHT010000001.1"/>
</dbReference>
<dbReference type="InterPro" id="IPR013785">
    <property type="entry name" value="Aldolase_TIM"/>
</dbReference>
<dbReference type="GO" id="GO:0051536">
    <property type="term" value="F:iron-sulfur cluster binding"/>
    <property type="evidence" value="ECO:0007669"/>
    <property type="project" value="UniProtKB-KW"/>
</dbReference>
<feature type="domain" description="Radical SAM core" evidence="5">
    <location>
        <begin position="14"/>
        <end position="121"/>
    </location>
</feature>
<keyword evidence="2" id="KW-0479">Metal-binding</keyword>
<keyword evidence="3" id="KW-0408">Iron</keyword>
<dbReference type="EMBL" id="CABEHT010000001">
    <property type="protein sequence ID" value="VTS12552.1"/>
    <property type="molecule type" value="Genomic_DNA"/>
</dbReference>
<dbReference type="GO" id="GO:0003824">
    <property type="term" value="F:catalytic activity"/>
    <property type="evidence" value="ECO:0007669"/>
    <property type="project" value="InterPro"/>
</dbReference>
<evidence type="ECO:0000256" key="3">
    <source>
        <dbReference type="ARBA" id="ARBA00023004"/>
    </source>
</evidence>
<keyword evidence="1" id="KW-0949">S-adenosyl-L-methionine</keyword>
<evidence type="ECO:0000313" key="6">
    <source>
        <dbReference type="EMBL" id="VTS12552.1"/>
    </source>
</evidence>
<keyword evidence="4" id="KW-0411">Iron-sulfur</keyword>
<evidence type="ECO:0000256" key="2">
    <source>
        <dbReference type="ARBA" id="ARBA00022723"/>
    </source>
</evidence>
<evidence type="ECO:0000259" key="5">
    <source>
        <dbReference type="Pfam" id="PF04055"/>
    </source>
</evidence>
<dbReference type="SUPFAM" id="SSF102114">
    <property type="entry name" value="Radical SAM enzymes"/>
    <property type="match status" value="1"/>
</dbReference>
<dbReference type="GO" id="GO:0046872">
    <property type="term" value="F:metal ion binding"/>
    <property type="evidence" value="ECO:0007669"/>
    <property type="project" value="UniProtKB-KW"/>
</dbReference>
<evidence type="ECO:0000256" key="1">
    <source>
        <dbReference type="ARBA" id="ARBA00022691"/>
    </source>
</evidence>
<dbReference type="PANTHER" id="PTHR11228:SF34">
    <property type="entry name" value="TUNGSTEN-CONTAINING ALDEHYDE FERREDOXIN OXIDOREDUCTASE COFACTOR MODIFYING PROTEIN"/>
    <property type="match status" value="1"/>
</dbReference>
<dbReference type="Gene3D" id="3.20.20.70">
    <property type="entry name" value="Aldolase class I"/>
    <property type="match status" value="1"/>
</dbReference>
<evidence type="ECO:0000313" key="7">
    <source>
        <dbReference type="Proteomes" id="UP000394068"/>
    </source>
</evidence>
<sequence length="348" mass="39537">MVVSVIDPKSIGILTTMKCTAACQECCFECSPNRKERITFTEIKEIIDSIVIAFPTIKVIAWTGGECTLLGDDLVNGISYAKGKGILSRIVSNGWWATSDEKALTLLKKLKEAGLDEVNISTGDNHQEFVQEDIAIRAAVTAAKLGISTVISVEKRGNAKFKKEDVFKNRIFQEFVDENVNTELLKIIDPVWVSFHSDNIYDYGNLDLSNNLGGCDSIFETLSVSKNNQVALCCGLSLDYIPSLIFDDIQSMYESPKNTRLKFYNTFNDFLKIWIYVEGPYKILQKVQEWDNSIEVPNFIHQCLYCSYLYNSKDVQTIISKHYKEVQNKVMEKFYNKAKWKKISVNII</sequence>
<dbReference type="InterPro" id="IPR058240">
    <property type="entry name" value="rSAM_sf"/>
</dbReference>
<name>A0A4U9XIE3_9STRE</name>
<organism evidence="6 7">
    <name type="scientific">Streptococcus pseudoporcinus</name>
    <dbReference type="NCBI Taxonomy" id="361101"/>
    <lineage>
        <taxon>Bacteria</taxon>
        <taxon>Bacillati</taxon>
        <taxon>Bacillota</taxon>
        <taxon>Bacilli</taxon>
        <taxon>Lactobacillales</taxon>
        <taxon>Streptococcaceae</taxon>
        <taxon>Streptococcus</taxon>
    </lineage>
</organism>
<dbReference type="PANTHER" id="PTHR11228">
    <property type="entry name" value="RADICAL SAM DOMAIN PROTEIN"/>
    <property type="match status" value="1"/>
</dbReference>
<dbReference type="Pfam" id="PF04055">
    <property type="entry name" value="Radical_SAM"/>
    <property type="match status" value="1"/>
</dbReference>
<reference evidence="6 7" key="1">
    <citation type="submission" date="2019-05" db="EMBL/GenBank/DDBJ databases">
        <authorList>
            <consortium name="Pathogen Informatics"/>
        </authorList>
    </citation>
    <scope>NUCLEOTIDE SEQUENCE [LARGE SCALE GENOMIC DNA]</scope>
    <source>
        <strain evidence="6 7">NCTC5386</strain>
    </source>
</reference>
<gene>
    <name evidence="6" type="ORF">NCTC5386_00365</name>
</gene>
<protein>
    <submittedName>
        <fullName evidence="6">Predicted metal-binding protein</fullName>
    </submittedName>
</protein>
<dbReference type="InterPro" id="IPR007197">
    <property type="entry name" value="rSAM"/>
</dbReference>
<accession>A0A4U9XIE3</accession>
<dbReference type="InterPro" id="IPR050377">
    <property type="entry name" value="Radical_SAM_PqqE_MftC-like"/>
</dbReference>
<proteinExistence type="predicted"/>
<evidence type="ECO:0000256" key="4">
    <source>
        <dbReference type="ARBA" id="ARBA00023014"/>
    </source>
</evidence>
<dbReference type="Proteomes" id="UP000394068">
    <property type="component" value="Unassembled WGS sequence"/>
</dbReference>
<dbReference type="AlphaFoldDB" id="A0A4U9XIE3"/>